<accession>A0ABR7Q6E4</accession>
<reference evidence="1 2" key="1">
    <citation type="submission" date="2020-07" db="EMBL/GenBank/DDBJ databases">
        <title>Description of Kordia aestuariivivens sp. nov., isolated from a tidal flat.</title>
        <authorList>
            <person name="Park S."/>
            <person name="Yoon J.-H."/>
        </authorList>
    </citation>
    <scope>NUCLEOTIDE SEQUENCE [LARGE SCALE GENOMIC DNA]</scope>
    <source>
        <strain evidence="1 2">YSTF-M3</strain>
    </source>
</reference>
<dbReference type="InterPro" id="IPR010982">
    <property type="entry name" value="Lambda_DNA-bd_dom_sf"/>
</dbReference>
<organism evidence="1 2">
    <name type="scientific">Kordia aestuariivivens</name>
    <dbReference type="NCBI Taxonomy" id="2759037"/>
    <lineage>
        <taxon>Bacteria</taxon>
        <taxon>Pseudomonadati</taxon>
        <taxon>Bacteroidota</taxon>
        <taxon>Flavobacteriia</taxon>
        <taxon>Flavobacteriales</taxon>
        <taxon>Flavobacteriaceae</taxon>
        <taxon>Kordia</taxon>
    </lineage>
</organism>
<sequence>MRERLKIALKQGKLSNQMIAERLGIKVDTFRKAVLKDTLNDGYLILIQQEFGISKEWLRNGKEPVFISKEDVLKEKIEDDVFAILDQIDPEKIVAYQLLKENKFTALPSFVKLVEKVKISKRISDIVNKEKL</sequence>
<evidence type="ECO:0008006" key="3">
    <source>
        <dbReference type="Google" id="ProtNLM"/>
    </source>
</evidence>
<comment type="caution">
    <text evidence="1">The sequence shown here is derived from an EMBL/GenBank/DDBJ whole genome shotgun (WGS) entry which is preliminary data.</text>
</comment>
<gene>
    <name evidence="1" type="ORF">H2O64_04515</name>
</gene>
<evidence type="ECO:0000313" key="1">
    <source>
        <dbReference type="EMBL" id="MBC8753921.1"/>
    </source>
</evidence>
<protein>
    <recommendedName>
        <fullName evidence="3">HTH cro/C1-type domain-containing protein</fullName>
    </recommendedName>
</protein>
<name>A0ABR7Q6E4_9FLAO</name>
<dbReference type="RefSeq" id="WP_187560955.1">
    <property type="nucleotide sequence ID" value="NZ_JACGWS010000002.1"/>
</dbReference>
<evidence type="ECO:0000313" key="2">
    <source>
        <dbReference type="Proteomes" id="UP000619238"/>
    </source>
</evidence>
<dbReference type="EMBL" id="JACGWS010000002">
    <property type="protein sequence ID" value="MBC8753921.1"/>
    <property type="molecule type" value="Genomic_DNA"/>
</dbReference>
<proteinExistence type="predicted"/>
<dbReference type="Gene3D" id="1.10.260.40">
    <property type="entry name" value="lambda repressor-like DNA-binding domains"/>
    <property type="match status" value="1"/>
</dbReference>
<dbReference type="Proteomes" id="UP000619238">
    <property type="component" value="Unassembled WGS sequence"/>
</dbReference>
<keyword evidence="2" id="KW-1185">Reference proteome</keyword>